<dbReference type="Proteomes" id="UP000011761">
    <property type="component" value="Unassembled WGS sequence"/>
</dbReference>
<protein>
    <recommendedName>
        <fullName evidence="5">Arginyl-tRNA--protein transferase 1</fullName>
        <shortName evidence="5">Arginyltransferase 1</shortName>
        <shortName evidence="5">R-transferase 1</shortName>
        <ecNumber evidence="5">2.3.2.8</ecNumber>
    </recommendedName>
    <alternativeName>
        <fullName evidence="5">Arginine-tRNA--protein transferase 1</fullName>
    </alternativeName>
</protein>
<dbReference type="InterPro" id="IPR017137">
    <property type="entry name" value="Arg-tRNA-P_Trfase_1_euk"/>
</dbReference>
<keyword evidence="4 5" id="KW-0012">Acyltransferase</keyword>
<proteinExistence type="inferred from homology"/>
<evidence type="ECO:0000256" key="1">
    <source>
        <dbReference type="ARBA" id="ARBA00009991"/>
    </source>
</evidence>
<reference evidence="8 9" key="1">
    <citation type="journal article" date="2012" name="PLoS Pathog.">
        <title>Diverse lifestyles and strategies of plant pathogenesis encoded in the genomes of eighteen Dothideomycetes fungi.</title>
        <authorList>
            <person name="Ohm R.A."/>
            <person name="Feau N."/>
            <person name="Henrissat B."/>
            <person name="Schoch C.L."/>
            <person name="Horwitz B.A."/>
            <person name="Barry K.W."/>
            <person name="Condon B.J."/>
            <person name="Copeland A.C."/>
            <person name="Dhillon B."/>
            <person name="Glaser F."/>
            <person name="Hesse C.N."/>
            <person name="Kosti I."/>
            <person name="LaButti K."/>
            <person name="Lindquist E.A."/>
            <person name="Lucas S."/>
            <person name="Salamov A.A."/>
            <person name="Bradshaw R.E."/>
            <person name="Ciuffetti L."/>
            <person name="Hamelin R.C."/>
            <person name="Kema G.H.J."/>
            <person name="Lawrence C."/>
            <person name="Scott J.A."/>
            <person name="Spatafora J.W."/>
            <person name="Turgeon B.G."/>
            <person name="de Wit P.J.G.M."/>
            <person name="Zhong S."/>
            <person name="Goodwin S.B."/>
            <person name="Grigoriev I.V."/>
        </authorList>
    </citation>
    <scope>NUCLEOTIDE SEQUENCE [LARGE SCALE GENOMIC DNA]</scope>
    <source>
        <strain evidence="8 9">UAMH 10762</strain>
    </source>
</reference>
<keyword evidence="2 5" id="KW-0808">Transferase</keyword>
<dbReference type="Pfam" id="PF04376">
    <property type="entry name" value="ATE_N"/>
    <property type="match status" value="1"/>
</dbReference>
<evidence type="ECO:0000313" key="8">
    <source>
        <dbReference type="EMBL" id="EMC96642.1"/>
    </source>
</evidence>
<feature type="domain" description="N-end rule aminoacyl transferase C-terminal" evidence="7">
    <location>
        <begin position="171"/>
        <end position="303"/>
    </location>
</feature>
<evidence type="ECO:0000259" key="6">
    <source>
        <dbReference type="Pfam" id="PF04376"/>
    </source>
</evidence>
<comment type="catalytic activity">
    <reaction evidence="5">
        <text>an N-terminal L-alpha-aminoacyl-[protein] + L-arginyl-tRNA(Arg) = an N-terminal L-arginyl-L-aminoacyl-[protein] + tRNA(Arg) + H(+)</text>
        <dbReference type="Rhea" id="RHEA:10208"/>
        <dbReference type="Rhea" id="RHEA-COMP:9658"/>
        <dbReference type="Rhea" id="RHEA-COMP:9673"/>
        <dbReference type="Rhea" id="RHEA-COMP:10636"/>
        <dbReference type="Rhea" id="RHEA-COMP:10638"/>
        <dbReference type="ChEBI" id="CHEBI:15378"/>
        <dbReference type="ChEBI" id="CHEBI:78442"/>
        <dbReference type="ChEBI" id="CHEBI:78513"/>
        <dbReference type="ChEBI" id="CHEBI:78597"/>
        <dbReference type="ChEBI" id="CHEBI:83562"/>
        <dbReference type="EC" id="2.3.2.8"/>
    </reaction>
</comment>
<dbReference type="HOGENOM" id="CLU_020349_0_1_1"/>
<evidence type="ECO:0000259" key="7">
    <source>
        <dbReference type="Pfam" id="PF04377"/>
    </source>
</evidence>
<dbReference type="RefSeq" id="XP_007676615.1">
    <property type="nucleotide sequence ID" value="XM_007678425.1"/>
</dbReference>
<dbReference type="AlphaFoldDB" id="M2LQE1"/>
<dbReference type="Pfam" id="PF04377">
    <property type="entry name" value="ATE_C"/>
    <property type="match status" value="1"/>
</dbReference>
<organism evidence="8 9">
    <name type="scientific">Baudoinia panamericana (strain UAMH 10762)</name>
    <name type="common">Angels' share fungus</name>
    <name type="synonym">Baudoinia compniacensis (strain UAMH 10762)</name>
    <dbReference type="NCBI Taxonomy" id="717646"/>
    <lineage>
        <taxon>Eukaryota</taxon>
        <taxon>Fungi</taxon>
        <taxon>Dikarya</taxon>
        <taxon>Ascomycota</taxon>
        <taxon>Pezizomycotina</taxon>
        <taxon>Dothideomycetes</taxon>
        <taxon>Dothideomycetidae</taxon>
        <taxon>Mycosphaerellales</taxon>
        <taxon>Teratosphaeriaceae</taxon>
        <taxon>Baudoinia</taxon>
    </lineage>
</organism>
<sequence>MQEAFTCRELSLLTPLGYQSGDCGYCKLEGSSQRTPNSRASYYVKSKSLCPSHYQLLVDRGWRRSGTLLYIPDVARSCCPHYTIRLPASEFKPSRDQRQALNRWNRFVLGERYIGGVNIKYPKSRSSKKQDNNTFDFLSVIHESEVGQLKPNLEPDHKFEVTLEADNFTPEKYSLFGNYQQHVHHEGPEDISREGFKRFLCSSPLHRHTGSQGQRYGSYHQCYRLDGRLVAMGVLDLLPHAVSGVYFIYHSDVEKWSFGKLSALREAALALEAGYQYYYMGYYIHSCKKMRYKGDYKPQYVLDYHSGGWDVLDDDMRALMDRRKYASMSRERARHPQQIQLDKPEANGTDADVHEGTNVVESHTDAEPETIMHPVPTEAYMSGLSLLELGMPGTLEVSELHNKVDLDSIRVYLGRNNTHEMQDLVQWETGAETDKTTVKGVIAEFAACIGPDVAKDVLVDFSRG</sequence>
<dbReference type="InterPro" id="IPR016181">
    <property type="entry name" value="Acyl_CoA_acyltransferase"/>
</dbReference>
<dbReference type="EMBL" id="KB445555">
    <property type="protein sequence ID" value="EMC96642.1"/>
    <property type="molecule type" value="Genomic_DNA"/>
</dbReference>
<dbReference type="STRING" id="717646.M2LQE1"/>
<evidence type="ECO:0000313" key="9">
    <source>
        <dbReference type="Proteomes" id="UP000011761"/>
    </source>
</evidence>
<dbReference type="eggNOG" id="KOG1193">
    <property type="taxonomic scope" value="Eukaryota"/>
</dbReference>
<dbReference type="GO" id="GO:0005737">
    <property type="term" value="C:cytoplasm"/>
    <property type="evidence" value="ECO:0007669"/>
    <property type="project" value="TreeGrafter"/>
</dbReference>
<feature type="domain" description="N-end aminoacyl transferase N-terminal" evidence="6">
    <location>
        <begin position="22"/>
        <end position="99"/>
    </location>
</feature>
<comment type="similarity">
    <text evidence="1 5">Belongs to the R-transferase family.</text>
</comment>
<name>M2LQE1_BAUPA</name>
<dbReference type="GO" id="GO:0004057">
    <property type="term" value="F:arginyl-tRNA--protein transferase activity"/>
    <property type="evidence" value="ECO:0007669"/>
    <property type="project" value="UniProtKB-EC"/>
</dbReference>
<dbReference type="KEGG" id="bcom:BAUCODRAFT_122625"/>
<keyword evidence="9" id="KW-1185">Reference proteome</keyword>
<dbReference type="InterPro" id="IPR007472">
    <property type="entry name" value="N-end_Aminoacyl_Trfase_C"/>
</dbReference>
<evidence type="ECO:0000256" key="2">
    <source>
        <dbReference type="ARBA" id="ARBA00022679"/>
    </source>
</evidence>
<dbReference type="PANTHER" id="PTHR21367">
    <property type="entry name" value="ARGININE-TRNA-PROTEIN TRANSFERASE 1"/>
    <property type="match status" value="1"/>
</dbReference>
<dbReference type="OMA" id="KYQTAIH"/>
<dbReference type="InterPro" id="IPR007471">
    <property type="entry name" value="N-end_Aminoacyl_Trfase_N"/>
</dbReference>
<dbReference type="PANTHER" id="PTHR21367:SF1">
    <property type="entry name" value="ARGINYL-TRNA--PROTEIN TRANSFERASE 1"/>
    <property type="match status" value="1"/>
</dbReference>
<evidence type="ECO:0000256" key="5">
    <source>
        <dbReference type="PIRNR" id="PIRNR037207"/>
    </source>
</evidence>
<keyword evidence="3 5" id="KW-0833">Ubl conjugation pathway</keyword>
<dbReference type="PIRSF" id="PIRSF037207">
    <property type="entry name" value="ATE1_euk"/>
    <property type="match status" value="1"/>
</dbReference>
<dbReference type="EC" id="2.3.2.8" evidence="5"/>
<gene>
    <name evidence="8" type="ORF">BAUCODRAFT_122625</name>
</gene>
<evidence type="ECO:0000256" key="3">
    <source>
        <dbReference type="ARBA" id="ARBA00022786"/>
    </source>
</evidence>
<comment type="function">
    <text evidence="5">Involved in the post-translational conjugation of arginine to the N-terminal aspartate or glutamate of a protein. This arginylation is required for degradation of the protein via the ubiquitin pathway.</text>
</comment>
<evidence type="ECO:0000256" key="4">
    <source>
        <dbReference type="ARBA" id="ARBA00023315"/>
    </source>
</evidence>
<dbReference type="SUPFAM" id="SSF55729">
    <property type="entry name" value="Acyl-CoA N-acyltransferases (Nat)"/>
    <property type="match status" value="1"/>
</dbReference>
<dbReference type="OrthoDB" id="74183at2759"/>
<dbReference type="InterPro" id="IPR030700">
    <property type="entry name" value="N-end_Aminoacyl_Trfase"/>
</dbReference>
<accession>M2LQE1</accession>
<dbReference type="GeneID" id="19107704"/>